<proteinExistence type="predicted"/>
<keyword evidence="3" id="KW-0677">Repeat</keyword>
<name>A0A0D2HNY4_CLAB1</name>
<keyword evidence="2" id="KW-0698">rRNA processing</keyword>
<dbReference type="GeneID" id="27696620"/>
<evidence type="ECO:0000256" key="3">
    <source>
        <dbReference type="ARBA" id="ARBA00022737"/>
    </source>
</evidence>
<feature type="compositionally biased region" description="Basic and acidic residues" evidence="6">
    <location>
        <begin position="51"/>
        <end position="64"/>
    </location>
</feature>
<comment type="function">
    <text evidence="5">RNA-binding nucleolar protein required for pre-rRNA processing. Involved in production of 18S rRNA and assembly of small ribosomal subunit.</text>
</comment>
<evidence type="ECO:0000256" key="5">
    <source>
        <dbReference type="ARBA" id="ARBA00024893"/>
    </source>
</evidence>
<dbReference type="InterPro" id="IPR012959">
    <property type="entry name" value="CPL_dom"/>
</dbReference>
<dbReference type="PROSITE" id="PS50303">
    <property type="entry name" value="PUM_HD"/>
    <property type="match status" value="1"/>
</dbReference>
<dbReference type="AlphaFoldDB" id="A0A0D2HNY4"/>
<evidence type="ECO:0000313" key="9">
    <source>
        <dbReference type="Proteomes" id="UP000053789"/>
    </source>
</evidence>
<dbReference type="SMART" id="SM00025">
    <property type="entry name" value="Pumilio"/>
    <property type="match status" value="4"/>
</dbReference>
<dbReference type="RefSeq" id="XP_016621777.1">
    <property type="nucleotide sequence ID" value="XM_016761439.1"/>
</dbReference>
<evidence type="ECO:0000256" key="4">
    <source>
        <dbReference type="ARBA" id="ARBA00022884"/>
    </source>
</evidence>
<accession>A0A0D2HNY4</accession>
<evidence type="ECO:0000259" key="7">
    <source>
        <dbReference type="PROSITE" id="PS50303"/>
    </source>
</evidence>
<sequence>MAAIKRQSDIVDSKVSKRPKVDKNRAKVKDAPAEGFEGLDQAKNASAPVSAEDRPKKLKDEHGPAAHRPPNKSETFLNGQTSREAHAKQKALAKDRKGAKPNADSIARSKKIWERLRRKSHVPKQERDELVKELFEIISGRVKDFVFKHDSVRVIQCALKYATPQQRRQITTELKGSYRELAESKYAKFLIAKMVVGDEGSRDAVVEEFYGHVKRLIRHPEASWIVDDIYRTIATKQQRAIMLREWYGPEFVIFGKTKTHKTSNDERVTAEVSDILAEHPEKRGPIMSHLHEMTNHLVQKKTTGFTILHDALLQYFLNCKPRSPEITEFFSMLRDDEEGDIYKNLAFTKSGSRLLCLCLSHGNSKDRRGILKFFKTHIKLLAGDQHGHNVLLTAYEVIDDTVMMSKAIFPELLSKDLEAEAREQELLAQAENLTARIPLLYLMSPDAPKWLISNETAALLSEVREIRKETSKKDPETRRMELLRNIAQPLLDLIAARARYLAQSTFGCQFIVETVFGCASVGDVQAALGSIADLATQEVEGKEQQEENEKILATPAVGRMLKALVQGGRFNKATNAIQLVNPPLKFDELLFQKIKSKGGDEEIVAWANGPNSFVIVAMSEAEDFGMKEELMDVLRRNMGKLDRENRGSEIILEKIGGSSDDRKGKGKIKSAIEGYSDDAERVDVDANKIERKKAKKGKSKP</sequence>
<dbReference type="GO" id="GO:0006364">
    <property type="term" value="P:rRNA processing"/>
    <property type="evidence" value="ECO:0007669"/>
    <property type="project" value="UniProtKB-KW"/>
</dbReference>
<keyword evidence="9" id="KW-1185">Reference proteome</keyword>
<dbReference type="EMBL" id="KN846984">
    <property type="protein sequence ID" value="KIW95108.1"/>
    <property type="molecule type" value="Genomic_DNA"/>
</dbReference>
<feature type="region of interest" description="Disordered" evidence="6">
    <location>
        <begin position="1"/>
        <end position="105"/>
    </location>
</feature>
<dbReference type="Gene3D" id="1.25.10.10">
    <property type="entry name" value="Leucine-rich Repeat Variant"/>
    <property type="match status" value="1"/>
</dbReference>
<gene>
    <name evidence="8" type="ORF">Z519_03692</name>
</gene>
<feature type="compositionally biased region" description="Polar residues" evidence="6">
    <location>
        <begin position="72"/>
        <end position="82"/>
    </location>
</feature>
<dbReference type="GO" id="GO:0006417">
    <property type="term" value="P:regulation of translation"/>
    <property type="evidence" value="ECO:0007669"/>
    <property type="project" value="TreeGrafter"/>
</dbReference>
<dbReference type="InterPro" id="IPR033133">
    <property type="entry name" value="PUM-HD"/>
</dbReference>
<protein>
    <recommendedName>
        <fullName evidence="7">PUM-HD domain-containing protein</fullName>
    </recommendedName>
</protein>
<feature type="compositionally biased region" description="Basic and acidic residues" evidence="6">
    <location>
        <begin position="83"/>
        <end position="98"/>
    </location>
</feature>
<dbReference type="InterPro" id="IPR001313">
    <property type="entry name" value="Pumilio_RNA-bd_rpt"/>
</dbReference>
<dbReference type="SUPFAM" id="SSF48371">
    <property type="entry name" value="ARM repeat"/>
    <property type="match status" value="1"/>
</dbReference>
<evidence type="ECO:0000256" key="6">
    <source>
        <dbReference type="SAM" id="MobiDB-lite"/>
    </source>
</evidence>
<dbReference type="PANTHER" id="PTHR13389">
    <property type="entry name" value="PUMILIO HOMOLOG 3"/>
    <property type="match status" value="1"/>
</dbReference>
<keyword evidence="1" id="KW-0690">Ribosome biogenesis</keyword>
<dbReference type="GO" id="GO:0003729">
    <property type="term" value="F:mRNA binding"/>
    <property type="evidence" value="ECO:0007669"/>
    <property type="project" value="TreeGrafter"/>
</dbReference>
<keyword evidence="4" id="KW-0694">RNA-binding</keyword>
<evidence type="ECO:0000313" key="8">
    <source>
        <dbReference type="EMBL" id="KIW95108.1"/>
    </source>
</evidence>
<reference evidence="8" key="1">
    <citation type="submission" date="2015-01" db="EMBL/GenBank/DDBJ databases">
        <title>The Genome Sequence of Cladophialophora bantiana CBS 173.52.</title>
        <authorList>
            <consortium name="The Broad Institute Genomics Platform"/>
            <person name="Cuomo C."/>
            <person name="de Hoog S."/>
            <person name="Gorbushina A."/>
            <person name="Stielow B."/>
            <person name="Teixiera M."/>
            <person name="Abouelleil A."/>
            <person name="Chapman S.B."/>
            <person name="Priest M."/>
            <person name="Young S.K."/>
            <person name="Wortman J."/>
            <person name="Nusbaum C."/>
            <person name="Birren B."/>
        </authorList>
    </citation>
    <scope>NUCLEOTIDE SEQUENCE [LARGE SCALE GENOMIC DNA]</scope>
    <source>
        <strain evidence="8">CBS 173.52</strain>
    </source>
</reference>
<feature type="compositionally biased region" description="Basic and acidic residues" evidence="6">
    <location>
        <begin position="1"/>
        <end position="32"/>
    </location>
</feature>
<feature type="domain" description="PUM-HD" evidence="7">
    <location>
        <begin position="71"/>
        <end position="441"/>
    </location>
</feature>
<dbReference type="HOGENOM" id="CLU_013994_1_0_1"/>
<dbReference type="PANTHER" id="PTHR13389:SF0">
    <property type="entry name" value="PUMILIO HOMOLOG 3"/>
    <property type="match status" value="1"/>
</dbReference>
<dbReference type="OrthoDB" id="497380at2759"/>
<dbReference type="VEuPathDB" id="FungiDB:Z519_03692"/>
<dbReference type="InterPro" id="IPR016024">
    <property type="entry name" value="ARM-type_fold"/>
</dbReference>
<evidence type="ECO:0000256" key="2">
    <source>
        <dbReference type="ARBA" id="ARBA00022552"/>
    </source>
</evidence>
<dbReference type="InterPro" id="IPR040059">
    <property type="entry name" value="PUM3"/>
</dbReference>
<dbReference type="GO" id="GO:0005730">
    <property type="term" value="C:nucleolus"/>
    <property type="evidence" value="ECO:0007669"/>
    <property type="project" value="TreeGrafter"/>
</dbReference>
<organism evidence="8 9">
    <name type="scientific">Cladophialophora bantiana (strain ATCC 10958 / CBS 173.52 / CDC B-1940 / NIH 8579)</name>
    <name type="common">Xylohypha bantiana</name>
    <dbReference type="NCBI Taxonomy" id="1442370"/>
    <lineage>
        <taxon>Eukaryota</taxon>
        <taxon>Fungi</taxon>
        <taxon>Dikarya</taxon>
        <taxon>Ascomycota</taxon>
        <taxon>Pezizomycotina</taxon>
        <taxon>Eurotiomycetes</taxon>
        <taxon>Chaetothyriomycetidae</taxon>
        <taxon>Chaetothyriales</taxon>
        <taxon>Herpotrichiellaceae</taxon>
        <taxon>Cladophialophora</taxon>
    </lineage>
</organism>
<dbReference type="Pfam" id="PF00806">
    <property type="entry name" value="PUF"/>
    <property type="match status" value="2"/>
</dbReference>
<dbReference type="Proteomes" id="UP000053789">
    <property type="component" value="Unassembled WGS sequence"/>
</dbReference>
<dbReference type="InterPro" id="IPR011989">
    <property type="entry name" value="ARM-like"/>
</dbReference>
<evidence type="ECO:0000256" key="1">
    <source>
        <dbReference type="ARBA" id="ARBA00022517"/>
    </source>
</evidence>
<dbReference type="Pfam" id="PF08144">
    <property type="entry name" value="CPL"/>
    <property type="match status" value="1"/>
</dbReference>